<dbReference type="RefSeq" id="WP_215607258.1">
    <property type="nucleotide sequence ID" value="NZ_JADOES010000003.1"/>
</dbReference>
<keyword evidence="2" id="KW-0442">Lipid degradation</keyword>
<organism evidence="6 7">
    <name type="scientific">Leptothoe spongobia TAU-MAC 1115</name>
    <dbReference type="NCBI Taxonomy" id="1967444"/>
    <lineage>
        <taxon>Bacteria</taxon>
        <taxon>Bacillati</taxon>
        <taxon>Cyanobacteriota</taxon>
        <taxon>Cyanophyceae</taxon>
        <taxon>Nodosilineales</taxon>
        <taxon>Cymatolegaceae</taxon>
        <taxon>Leptothoe</taxon>
        <taxon>Leptothoe spongobia</taxon>
    </lineage>
</organism>
<protein>
    <submittedName>
        <fullName evidence="6">Alpha/beta hydrolase</fullName>
    </submittedName>
</protein>
<name>A0A947GKJ3_9CYAN</name>
<keyword evidence="7" id="KW-1185">Reference proteome</keyword>
<dbReference type="GO" id="GO:0016042">
    <property type="term" value="P:lipid catabolic process"/>
    <property type="evidence" value="ECO:0007669"/>
    <property type="project" value="UniProtKB-KW"/>
</dbReference>
<feature type="domain" description="DUF1400" evidence="5">
    <location>
        <begin position="54"/>
        <end position="176"/>
    </location>
</feature>
<dbReference type="EMBL" id="JADOES010000003">
    <property type="protein sequence ID" value="MBT9314186.1"/>
    <property type="molecule type" value="Genomic_DNA"/>
</dbReference>
<keyword evidence="4" id="KW-0472">Membrane</keyword>
<dbReference type="InterPro" id="IPR010802">
    <property type="entry name" value="DUF1400"/>
</dbReference>
<accession>A0A947GKJ3</accession>
<dbReference type="Gene3D" id="3.40.50.1820">
    <property type="entry name" value="alpha/beta hydrolase"/>
    <property type="match status" value="1"/>
</dbReference>
<feature type="transmembrane region" description="Helical" evidence="4">
    <location>
        <begin position="35"/>
        <end position="52"/>
    </location>
</feature>
<evidence type="ECO:0000313" key="7">
    <source>
        <dbReference type="Proteomes" id="UP000717364"/>
    </source>
</evidence>
<evidence type="ECO:0000256" key="1">
    <source>
        <dbReference type="ARBA" id="ARBA00022801"/>
    </source>
</evidence>
<dbReference type="AlphaFoldDB" id="A0A947GKJ3"/>
<keyword evidence="4" id="KW-0812">Transmembrane</keyword>
<keyword evidence="4" id="KW-1133">Transmembrane helix</keyword>
<dbReference type="PANTHER" id="PTHR10272:SF13">
    <property type="entry name" value="POLY(ETHYLENE TEREPHTHALATE) HYDROLASE"/>
    <property type="match status" value="1"/>
</dbReference>
<dbReference type="Pfam" id="PF07176">
    <property type="entry name" value="DUF1400"/>
    <property type="match status" value="1"/>
</dbReference>
<dbReference type="Proteomes" id="UP000717364">
    <property type="component" value="Unassembled WGS sequence"/>
</dbReference>
<keyword evidence="3" id="KW-0443">Lipid metabolism</keyword>
<evidence type="ECO:0000259" key="5">
    <source>
        <dbReference type="Pfam" id="PF07176"/>
    </source>
</evidence>
<dbReference type="Pfam" id="PF03403">
    <property type="entry name" value="PAF-AH_p_II"/>
    <property type="match status" value="1"/>
</dbReference>
<gene>
    <name evidence="6" type="ORF">IXB50_01955</name>
</gene>
<comment type="caution">
    <text evidence="6">The sequence shown here is derived from an EMBL/GenBank/DDBJ whole genome shotgun (WGS) entry which is preliminary data.</text>
</comment>
<dbReference type="SUPFAM" id="SSF53474">
    <property type="entry name" value="alpha/beta-Hydrolases"/>
    <property type="match status" value="1"/>
</dbReference>
<dbReference type="GO" id="GO:0003847">
    <property type="term" value="F:1-alkyl-2-acetylglycerophosphocholine esterase activity"/>
    <property type="evidence" value="ECO:0007669"/>
    <property type="project" value="TreeGrafter"/>
</dbReference>
<keyword evidence="1 6" id="KW-0378">Hydrolase</keyword>
<proteinExistence type="predicted"/>
<sequence length="628" mass="68537">MIHSACVVTQSPQLAASLPNTNGLKLRHLSRRWRSVLWAGAMALGMAFSLPVQAAERINIQIGPIKQTIYVSDLEEFAQTGQVPARLSLYQALLTPEIQTMLNNRVALDPAMADRMVADILASPNGELLLDSLARVAPGLSVEQIRSAIGLAAKQANGLNMLGVLRAVPQETLDVDLTAALALVSQLNLSRLEGDALSTVLEQELLVSDEIELPDDVDPTAVGSMSVIQRSFKFVDRERDRVIPLDVYVPDGETAEEAPLVVLSHGFAADRRFLTYVGEHLASYGFTVVAVEHVGSNVEALNNIPLDPAAVEKPSRILPASEFLDRPRDVSYVLDRLEWMEQVSPMLAGKFDPERVVLIGHSLGGYTGFALAGAQLDLSALPPFCDSLTPVGLSPADWLQCAAVDLPVVTADLSDDRIVQVIAMNPLVGRLFGRKGLKEITVPSIILTGTKDGVTPTLAQQLGPFNQLSGPDHHLIAVIGGTHLSVGDPANVNESLTQIPFMPELSGEQTVRLRQYLKALSLSVVQQQTEQAETYRVFLRPAYAQEFSTATLPLRMTQTLPDSVQSWLRTVSPEHARAEGETFRSWAHLSTFDVRQSIGNAHRRMMAFLRQEQVSITVLYWPMGLPWI</sequence>
<evidence type="ECO:0000313" key="6">
    <source>
        <dbReference type="EMBL" id="MBT9314186.1"/>
    </source>
</evidence>
<dbReference type="PANTHER" id="PTHR10272">
    <property type="entry name" value="PLATELET-ACTIVATING FACTOR ACETYLHYDROLASE"/>
    <property type="match status" value="1"/>
</dbReference>
<reference evidence="6" key="1">
    <citation type="submission" date="2020-11" db="EMBL/GenBank/DDBJ databases">
        <authorList>
            <person name="Konstantinou D."/>
            <person name="Gkelis S."/>
            <person name="Popin R."/>
            <person name="Fewer D."/>
            <person name="Sivonen K."/>
        </authorList>
    </citation>
    <scope>NUCLEOTIDE SEQUENCE</scope>
    <source>
        <strain evidence="6">TAU-MAC 1115</strain>
    </source>
</reference>
<evidence type="ECO:0000256" key="3">
    <source>
        <dbReference type="ARBA" id="ARBA00023098"/>
    </source>
</evidence>
<dbReference type="InterPro" id="IPR029058">
    <property type="entry name" value="AB_hydrolase_fold"/>
</dbReference>
<evidence type="ECO:0000256" key="4">
    <source>
        <dbReference type="SAM" id="Phobius"/>
    </source>
</evidence>
<evidence type="ECO:0000256" key="2">
    <source>
        <dbReference type="ARBA" id="ARBA00022963"/>
    </source>
</evidence>
<reference evidence="6" key="2">
    <citation type="journal article" date="2021" name="Mar. Drugs">
        <title>Genome Reduction and Secondary Metabolism of the Marine Sponge-Associated Cyanobacterium Leptothoe.</title>
        <authorList>
            <person name="Konstantinou D."/>
            <person name="Popin R.V."/>
            <person name="Fewer D.P."/>
            <person name="Sivonen K."/>
            <person name="Gkelis S."/>
        </authorList>
    </citation>
    <scope>NUCLEOTIDE SEQUENCE</scope>
    <source>
        <strain evidence="6">TAU-MAC 1115</strain>
    </source>
</reference>